<sequence>AQREAYRHKLMFELMFRDEEQVDLKRYIRAFVSLLYTQNLSYS</sequence>
<evidence type="ECO:0000313" key="1">
    <source>
        <dbReference type="EMBL" id="CAF4328308.1"/>
    </source>
</evidence>
<proteinExistence type="predicted"/>
<organism evidence="1 2">
    <name type="scientific">Adineta steineri</name>
    <dbReference type="NCBI Taxonomy" id="433720"/>
    <lineage>
        <taxon>Eukaryota</taxon>
        <taxon>Metazoa</taxon>
        <taxon>Spiralia</taxon>
        <taxon>Gnathifera</taxon>
        <taxon>Rotifera</taxon>
        <taxon>Eurotatoria</taxon>
        <taxon>Bdelloidea</taxon>
        <taxon>Adinetida</taxon>
        <taxon>Adinetidae</taxon>
        <taxon>Adineta</taxon>
    </lineage>
</organism>
<accession>A0A820JK90</accession>
<name>A0A820JK90_9BILA</name>
<gene>
    <name evidence="1" type="ORF">OKA104_LOCUS47630</name>
</gene>
<reference evidence="1" key="1">
    <citation type="submission" date="2021-02" db="EMBL/GenBank/DDBJ databases">
        <authorList>
            <person name="Nowell W R."/>
        </authorList>
    </citation>
    <scope>NUCLEOTIDE SEQUENCE</scope>
</reference>
<comment type="caution">
    <text evidence="1">The sequence shown here is derived from an EMBL/GenBank/DDBJ whole genome shotgun (WGS) entry which is preliminary data.</text>
</comment>
<dbReference type="AlphaFoldDB" id="A0A820JK90"/>
<dbReference type="Proteomes" id="UP000663881">
    <property type="component" value="Unassembled WGS sequence"/>
</dbReference>
<protein>
    <submittedName>
        <fullName evidence="1">Uncharacterized protein</fullName>
    </submittedName>
</protein>
<evidence type="ECO:0000313" key="2">
    <source>
        <dbReference type="Proteomes" id="UP000663881"/>
    </source>
</evidence>
<feature type="non-terminal residue" evidence="1">
    <location>
        <position position="1"/>
    </location>
</feature>
<dbReference type="EMBL" id="CAJOAY010019201">
    <property type="protein sequence ID" value="CAF4328308.1"/>
    <property type="molecule type" value="Genomic_DNA"/>
</dbReference>